<gene>
    <name evidence="2" type="ORF">PCOR1329_LOCUS31167</name>
</gene>
<feature type="region of interest" description="Disordered" evidence="1">
    <location>
        <begin position="1"/>
        <end position="33"/>
    </location>
</feature>
<evidence type="ECO:0000313" key="2">
    <source>
        <dbReference type="EMBL" id="CAK0833460.1"/>
    </source>
</evidence>
<feature type="non-terminal residue" evidence="2">
    <location>
        <position position="1"/>
    </location>
</feature>
<comment type="caution">
    <text evidence="2">The sequence shown here is derived from an EMBL/GenBank/DDBJ whole genome shotgun (WGS) entry which is preliminary data.</text>
</comment>
<feature type="compositionally biased region" description="Low complexity" evidence="1">
    <location>
        <begin position="1"/>
        <end position="24"/>
    </location>
</feature>
<protein>
    <submittedName>
        <fullName evidence="2">Uncharacterized protein</fullName>
    </submittedName>
</protein>
<accession>A0ABN9SNQ4</accession>
<feature type="non-terminal residue" evidence="2">
    <location>
        <position position="120"/>
    </location>
</feature>
<evidence type="ECO:0000313" key="3">
    <source>
        <dbReference type="Proteomes" id="UP001189429"/>
    </source>
</evidence>
<evidence type="ECO:0000256" key="1">
    <source>
        <dbReference type="SAM" id="MobiDB-lite"/>
    </source>
</evidence>
<sequence length="120" mass="13346">ARPALVEEAPEVAADGAGKVKAPAAGPPGTPSASECLLSELREHHDGALRKRSKLRAERLQFRTHLTQLEYELQAEEGIGRDLMQRIETLEAAIWRERWHREGAREEDWGARAPSTSLEA</sequence>
<name>A0ABN9SNQ4_9DINO</name>
<keyword evidence="3" id="KW-1185">Reference proteome</keyword>
<proteinExistence type="predicted"/>
<reference evidence="2" key="1">
    <citation type="submission" date="2023-10" db="EMBL/GenBank/DDBJ databases">
        <authorList>
            <person name="Chen Y."/>
            <person name="Shah S."/>
            <person name="Dougan E. K."/>
            <person name="Thang M."/>
            <person name="Chan C."/>
        </authorList>
    </citation>
    <scope>NUCLEOTIDE SEQUENCE [LARGE SCALE GENOMIC DNA]</scope>
</reference>
<dbReference type="EMBL" id="CAUYUJ010012223">
    <property type="protein sequence ID" value="CAK0833460.1"/>
    <property type="molecule type" value="Genomic_DNA"/>
</dbReference>
<dbReference type="Proteomes" id="UP001189429">
    <property type="component" value="Unassembled WGS sequence"/>
</dbReference>
<organism evidence="2 3">
    <name type="scientific">Prorocentrum cordatum</name>
    <dbReference type="NCBI Taxonomy" id="2364126"/>
    <lineage>
        <taxon>Eukaryota</taxon>
        <taxon>Sar</taxon>
        <taxon>Alveolata</taxon>
        <taxon>Dinophyceae</taxon>
        <taxon>Prorocentrales</taxon>
        <taxon>Prorocentraceae</taxon>
        <taxon>Prorocentrum</taxon>
    </lineage>
</organism>